<evidence type="ECO:0000256" key="8">
    <source>
        <dbReference type="SAM" id="Phobius"/>
    </source>
</evidence>
<dbReference type="GO" id="GO:0007219">
    <property type="term" value="P:Notch signaling pathway"/>
    <property type="evidence" value="ECO:0007669"/>
    <property type="project" value="UniProtKB-KW"/>
</dbReference>
<organism evidence="9 10">
    <name type="scientific">Steinernema glaseri</name>
    <dbReference type="NCBI Taxonomy" id="37863"/>
    <lineage>
        <taxon>Eukaryota</taxon>
        <taxon>Metazoa</taxon>
        <taxon>Ecdysozoa</taxon>
        <taxon>Nematoda</taxon>
        <taxon>Chromadorea</taxon>
        <taxon>Rhabditida</taxon>
        <taxon>Tylenchina</taxon>
        <taxon>Panagrolaimomorpha</taxon>
        <taxon>Strongyloidoidea</taxon>
        <taxon>Steinernematidae</taxon>
        <taxon>Steinernema</taxon>
    </lineage>
</organism>
<dbReference type="AlphaFoldDB" id="A0A1I7ZAL8"/>
<keyword evidence="9" id="KW-1185">Reference proteome</keyword>
<dbReference type="GO" id="GO:0070765">
    <property type="term" value="C:gamma-secretase complex"/>
    <property type="evidence" value="ECO:0007669"/>
    <property type="project" value="TreeGrafter"/>
</dbReference>
<name>A0A1I7ZAL8_9BILA</name>
<evidence type="ECO:0000256" key="7">
    <source>
        <dbReference type="ARBA" id="ARBA00023136"/>
    </source>
</evidence>
<feature type="transmembrane region" description="Helical" evidence="8">
    <location>
        <begin position="17"/>
        <end position="38"/>
    </location>
</feature>
<keyword evidence="6 8" id="KW-1133">Transmembrane helix</keyword>
<keyword evidence="5" id="KW-0914">Notch signaling pathway</keyword>
<evidence type="ECO:0000256" key="5">
    <source>
        <dbReference type="ARBA" id="ARBA00022976"/>
    </source>
</evidence>
<accession>A0A1I7ZAL8</accession>
<evidence type="ECO:0000256" key="2">
    <source>
        <dbReference type="ARBA" id="ARBA00009607"/>
    </source>
</evidence>
<dbReference type="Pfam" id="PF10251">
    <property type="entry name" value="PEN-2"/>
    <property type="match status" value="1"/>
</dbReference>
<keyword evidence="7 8" id="KW-0472">Membrane</keyword>
<proteinExistence type="inferred from homology"/>
<evidence type="ECO:0000256" key="4">
    <source>
        <dbReference type="ARBA" id="ARBA00022692"/>
    </source>
</evidence>
<keyword evidence="4 8" id="KW-0812">Transmembrane</keyword>
<dbReference type="GO" id="GO:0007220">
    <property type="term" value="P:Notch receptor processing"/>
    <property type="evidence" value="ECO:0007669"/>
    <property type="project" value="TreeGrafter"/>
</dbReference>
<comment type="subcellular location">
    <subcellularLocation>
        <location evidence="1">Membrane</location>
        <topology evidence="1">Multi-pass membrane protein</topology>
    </subcellularLocation>
</comment>
<dbReference type="PANTHER" id="PTHR16318:SF0">
    <property type="entry name" value="GAMMA-SECRETASE SUBUNIT PEN-2"/>
    <property type="match status" value="1"/>
</dbReference>
<dbReference type="PANTHER" id="PTHR16318">
    <property type="entry name" value="GAMMA-SECRETASE SUBUNIT PEN-2"/>
    <property type="match status" value="1"/>
</dbReference>
<evidence type="ECO:0000256" key="6">
    <source>
        <dbReference type="ARBA" id="ARBA00022989"/>
    </source>
</evidence>
<evidence type="ECO:0000256" key="1">
    <source>
        <dbReference type="ARBA" id="ARBA00004141"/>
    </source>
</evidence>
<evidence type="ECO:0000256" key="3">
    <source>
        <dbReference type="ARBA" id="ARBA00018306"/>
    </source>
</evidence>
<reference evidence="10" key="1">
    <citation type="submission" date="2016-11" db="UniProtKB">
        <authorList>
            <consortium name="WormBaseParasite"/>
        </authorList>
    </citation>
    <scope>IDENTIFICATION</scope>
</reference>
<sequence>MDVLKMPPAKQLQLCRLYFYMGFMLLPLAWFINAVWFFKVAFISPYFVEQDQIKKYVKLSALFTAIWVVIFLAWQIFFHLWRPVYPEVADYLSFVFPLGRV</sequence>
<dbReference type="Proteomes" id="UP000095287">
    <property type="component" value="Unplaced"/>
</dbReference>
<comment type="similarity">
    <text evidence="2">Belongs to the PEN-2 family.</text>
</comment>
<evidence type="ECO:0000313" key="10">
    <source>
        <dbReference type="WBParaSite" id="L893_g24588.t1"/>
    </source>
</evidence>
<dbReference type="WBParaSite" id="L893_g24588.t1">
    <property type="protein sequence ID" value="L893_g24588.t1"/>
    <property type="gene ID" value="L893_g24588"/>
</dbReference>
<protein>
    <recommendedName>
        <fullName evidence="3">Gamma-secretase subunit PEN-2</fullName>
    </recommendedName>
</protein>
<evidence type="ECO:0000313" key="9">
    <source>
        <dbReference type="Proteomes" id="UP000095287"/>
    </source>
</evidence>
<feature type="transmembrane region" description="Helical" evidence="8">
    <location>
        <begin position="59"/>
        <end position="81"/>
    </location>
</feature>
<dbReference type="InterPro" id="IPR019379">
    <property type="entry name" value="Gamma_Secretase_Asp_P_PEN2"/>
</dbReference>